<reference evidence="2 3" key="1">
    <citation type="submission" date="2018-11" db="EMBL/GenBank/DDBJ databases">
        <title>Genomic Encyclopedia of Type Strains, Phase IV (KMG-IV): sequencing the most valuable type-strain genomes for metagenomic binning, comparative biology and taxonomic classification.</title>
        <authorList>
            <person name="Goeker M."/>
        </authorList>
    </citation>
    <scope>NUCLEOTIDE SEQUENCE [LARGE SCALE GENOMIC DNA]</scope>
    <source>
        <strain evidence="2 3">DSM 18090</strain>
    </source>
</reference>
<evidence type="ECO:0000259" key="1">
    <source>
        <dbReference type="PROSITE" id="PS51707"/>
    </source>
</evidence>
<comment type="caution">
    <text evidence="2">The sequence shown here is derived from an EMBL/GenBank/DDBJ whole genome shotgun (WGS) entry which is preliminary data.</text>
</comment>
<dbReference type="Proteomes" id="UP000276443">
    <property type="component" value="Unassembled WGS sequence"/>
</dbReference>
<dbReference type="InterPro" id="IPR009195">
    <property type="entry name" value="Uncharacterised_YjbK"/>
</dbReference>
<evidence type="ECO:0000313" key="3">
    <source>
        <dbReference type="Proteomes" id="UP000276443"/>
    </source>
</evidence>
<gene>
    <name evidence="2" type="ORF">EDC24_2106</name>
</gene>
<dbReference type="SMART" id="SM01118">
    <property type="entry name" value="CYTH"/>
    <property type="match status" value="1"/>
</dbReference>
<feature type="domain" description="CYTH" evidence="1">
    <location>
        <begin position="3"/>
        <end position="190"/>
    </location>
</feature>
<sequence>MQELEIEFKNLLTKEQYHSLKQKWFSDETPQSQTNYYFETDDFKLKHNQAALRVRKKGNQYVATLKQPQSEGLLETHDPLTEDEAQNWFNHQVALKDNIKHQLQQMNIAEDHINYKGFLKTDRLEKTESNFTIVLDHSEYNGFEDYELEVEAPSYEEGLAFFQKLLNDYHIEQKPSTNKIQRFFQTLTNA</sequence>
<dbReference type="Pfam" id="PF01928">
    <property type="entry name" value="CYTH"/>
    <property type="match status" value="1"/>
</dbReference>
<dbReference type="SUPFAM" id="SSF55154">
    <property type="entry name" value="CYTH-like phosphatases"/>
    <property type="match status" value="1"/>
</dbReference>
<dbReference type="InterPro" id="IPR033469">
    <property type="entry name" value="CYTH-like_dom_sf"/>
</dbReference>
<dbReference type="CDD" id="cd07762">
    <property type="entry name" value="CYTH-like_Pase_1"/>
    <property type="match status" value="1"/>
</dbReference>
<dbReference type="PIRSF" id="PIRSF012526">
    <property type="entry name" value="CYTH_UCP012526"/>
    <property type="match status" value="1"/>
</dbReference>
<organism evidence="2 3">
    <name type="scientific">Aquisalibacillus elongatus</name>
    <dbReference type="NCBI Taxonomy" id="485577"/>
    <lineage>
        <taxon>Bacteria</taxon>
        <taxon>Bacillati</taxon>
        <taxon>Bacillota</taxon>
        <taxon>Bacilli</taxon>
        <taxon>Bacillales</taxon>
        <taxon>Bacillaceae</taxon>
        <taxon>Aquisalibacillus</taxon>
    </lineage>
</organism>
<dbReference type="EMBL" id="RKRF01000010">
    <property type="protein sequence ID" value="RPF52116.1"/>
    <property type="molecule type" value="Genomic_DNA"/>
</dbReference>
<proteinExistence type="predicted"/>
<dbReference type="OrthoDB" id="384378at2"/>
<keyword evidence="3" id="KW-1185">Reference proteome</keyword>
<dbReference type="PROSITE" id="PS51707">
    <property type="entry name" value="CYTH"/>
    <property type="match status" value="1"/>
</dbReference>
<dbReference type="Gene3D" id="2.40.320.10">
    <property type="entry name" value="Hypothetical Protein Pfu-838710-001"/>
    <property type="match status" value="1"/>
</dbReference>
<evidence type="ECO:0000313" key="2">
    <source>
        <dbReference type="EMBL" id="RPF52116.1"/>
    </source>
</evidence>
<dbReference type="RefSeq" id="WP_124222272.1">
    <property type="nucleotide sequence ID" value="NZ_RKRF01000010.1"/>
</dbReference>
<protein>
    <submittedName>
        <fullName evidence="2">Adenylate cyclase</fullName>
    </submittedName>
</protein>
<name>A0A3N5B395_9BACI</name>
<dbReference type="InterPro" id="IPR023577">
    <property type="entry name" value="CYTH_domain"/>
</dbReference>
<dbReference type="AlphaFoldDB" id="A0A3N5B395"/>
<accession>A0A3N5B395</accession>